<dbReference type="Proteomes" id="UP000053923">
    <property type="component" value="Unassembled WGS sequence"/>
</dbReference>
<gene>
    <name evidence="1" type="ORF">ADL12_13990</name>
</gene>
<dbReference type="OrthoDB" id="3542657at2"/>
<name>A0A0X3V6D0_9ACTN</name>
<organism evidence="1 2">
    <name type="scientific">Streptomyces regalis</name>
    <dbReference type="NCBI Taxonomy" id="68262"/>
    <lineage>
        <taxon>Bacteria</taxon>
        <taxon>Bacillati</taxon>
        <taxon>Actinomycetota</taxon>
        <taxon>Actinomycetes</taxon>
        <taxon>Kitasatosporales</taxon>
        <taxon>Streptomycetaceae</taxon>
        <taxon>Streptomyces</taxon>
    </lineage>
</organism>
<keyword evidence="2" id="KW-1185">Reference proteome</keyword>
<dbReference type="EMBL" id="LLZG01000083">
    <property type="protein sequence ID" value="KUL40184.1"/>
    <property type="molecule type" value="Genomic_DNA"/>
</dbReference>
<evidence type="ECO:0000313" key="1">
    <source>
        <dbReference type="EMBL" id="KUL40184.1"/>
    </source>
</evidence>
<comment type="caution">
    <text evidence="1">The sequence shown here is derived from an EMBL/GenBank/DDBJ whole genome shotgun (WGS) entry which is preliminary data.</text>
</comment>
<accession>A0A0X3V6D0</accession>
<proteinExistence type="predicted"/>
<sequence>MAHAFFTRWRDTGLLTEFHDRMRAAVRTAEGREPEPTAAVIDSQSVKAAAGVRSSTCGYHGAN</sequence>
<dbReference type="RefSeq" id="WP_062702159.1">
    <property type="nucleotide sequence ID" value="NZ_LLZG01000083.1"/>
</dbReference>
<evidence type="ECO:0000313" key="2">
    <source>
        <dbReference type="Proteomes" id="UP000053923"/>
    </source>
</evidence>
<reference evidence="2" key="1">
    <citation type="submission" date="2015-10" db="EMBL/GenBank/DDBJ databases">
        <authorList>
            <person name="Ju K.-S."/>
            <person name="Doroghazi J.R."/>
            <person name="Metcalf W.W."/>
        </authorList>
    </citation>
    <scope>NUCLEOTIDE SEQUENCE [LARGE SCALE GENOMIC DNA]</scope>
    <source>
        <strain evidence="2">NRRL 3151</strain>
    </source>
</reference>
<dbReference type="AlphaFoldDB" id="A0A0X3V6D0"/>
<protein>
    <recommendedName>
        <fullName evidence="3">Transposase</fullName>
    </recommendedName>
</protein>
<evidence type="ECO:0008006" key="3">
    <source>
        <dbReference type="Google" id="ProtNLM"/>
    </source>
</evidence>